<gene>
    <name evidence="1" type="ORF">DERYTH_LOCUS21337</name>
</gene>
<protein>
    <submittedName>
        <fullName evidence="1">20297_t:CDS:1</fullName>
    </submittedName>
</protein>
<dbReference type="AlphaFoldDB" id="A0A9N9P516"/>
<name>A0A9N9P516_9GLOM</name>
<reference evidence="1" key="1">
    <citation type="submission" date="2021-06" db="EMBL/GenBank/DDBJ databases">
        <authorList>
            <person name="Kallberg Y."/>
            <person name="Tangrot J."/>
            <person name="Rosling A."/>
        </authorList>
    </citation>
    <scope>NUCLEOTIDE SEQUENCE</scope>
    <source>
        <strain evidence="1">MA453B</strain>
    </source>
</reference>
<comment type="caution">
    <text evidence="1">The sequence shown here is derived from an EMBL/GenBank/DDBJ whole genome shotgun (WGS) entry which is preliminary data.</text>
</comment>
<organism evidence="1 2">
    <name type="scientific">Dentiscutata erythropus</name>
    <dbReference type="NCBI Taxonomy" id="1348616"/>
    <lineage>
        <taxon>Eukaryota</taxon>
        <taxon>Fungi</taxon>
        <taxon>Fungi incertae sedis</taxon>
        <taxon>Mucoromycota</taxon>
        <taxon>Glomeromycotina</taxon>
        <taxon>Glomeromycetes</taxon>
        <taxon>Diversisporales</taxon>
        <taxon>Gigasporaceae</taxon>
        <taxon>Dentiscutata</taxon>
    </lineage>
</organism>
<feature type="non-terminal residue" evidence="1">
    <location>
        <position position="49"/>
    </location>
</feature>
<dbReference type="Proteomes" id="UP000789405">
    <property type="component" value="Unassembled WGS sequence"/>
</dbReference>
<dbReference type="EMBL" id="CAJVPY010026994">
    <property type="protein sequence ID" value="CAG8790554.1"/>
    <property type="molecule type" value="Genomic_DNA"/>
</dbReference>
<evidence type="ECO:0000313" key="2">
    <source>
        <dbReference type="Proteomes" id="UP000789405"/>
    </source>
</evidence>
<keyword evidence="2" id="KW-1185">Reference proteome</keyword>
<feature type="non-terminal residue" evidence="1">
    <location>
        <position position="1"/>
    </location>
</feature>
<sequence>EKNFMAPKKAHLHNAYVTSKPLKEWHNIDSYIGKLLEDNLKLLENDCFA</sequence>
<evidence type="ECO:0000313" key="1">
    <source>
        <dbReference type="EMBL" id="CAG8790554.1"/>
    </source>
</evidence>
<accession>A0A9N9P516</accession>
<proteinExistence type="predicted"/>